<evidence type="ECO:0000313" key="3">
    <source>
        <dbReference type="Proteomes" id="UP000474957"/>
    </source>
</evidence>
<gene>
    <name evidence="2" type="ORF">GE300_12395</name>
</gene>
<dbReference type="AlphaFoldDB" id="A0A6L5Z1H6"/>
<proteinExistence type="predicted"/>
<dbReference type="Pfam" id="PF01261">
    <property type="entry name" value="AP_endonuc_2"/>
    <property type="match status" value="1"/>
</dbReference>
<dbReference type="Gene3D" id="3.20.20.150">
    <property type="entry name" value="Divalent-metal-dependent TIM barrel enzymes"/>
    <property type="match status" value="1"/>
</dbReference>
<dbReference type="InterPro" id="IPR036237">
    <property type="entry name" value="Xyl_isomerase-like_sf"/>
</dbReference>
<dbReference type="RefSeq" id="WP_154446903.1">
    <property type="nucleotide sequence ID" value="NZ_WIND01000009.1"/>
</dbReference>
<evidence type="ECO:0000313" key="2">
    <source>
        <dbReference type="EMBL" id="MSU90407.1"/>
    </source>
</evidence>
<accession>A0A6L5Z1H6</accession>
<keyword evidence="3" id="KW-1185">Reference proteome</keyword>
<dbReference type="EMBL" id="WIND01000009">
    <property type="protein sequence ID" value="MSU90407.1"/>
    <property type="molecule type" value="Genomic_DNA"/>
</dbReference>
<name>A0A6L5Z1H6_9RHOB</name>
<dbReference type="InterPro" id="IPR050312">
    <property type="entry name" value="IolE/XylAMocC-like"/>
</dbReference>
<dbReference type="SUPFAM" id="SSF51658">
    <property type="entry name" value="Xylose isomerase-like"/>
    <property type="match status" value="1"/>
</dbReference>
<evidence type="ECO:0000259" key="1">
    <source>
        <dbReference type="Pfam" id="PF01261"/>
    </source>
</evidence>
<dbReference type="PANTHER" id="PTHR12110:SF41">
    <property type="entry name" value="INOSOSE DEHYDRATASE"/>
    <property type="match status" value="1"/>
</dbReference>
<dbReference type="PANTHER" id="PTHR12110">
    <property type="entry name" value="HYDROXYPYRUVATE ISOMERASE"/>
    <property type="match status" value="1"/>
</dbReference>
<feature type="domain" description="Xylose isomerase-like TIM barrel" evidence="1">
    <location>
        <begin position="22"/>
        <end position="284"/>
    </location>
</feature>
<protein>
    <submittedName>
        <fullName evidence="2">TIM barrel protein</fullName>
    </submittedName>
</protein>
<sequence>MRLGVITDGISRDLDHALCVATESGLAEAELQFIGDTEVGDLTPEQTGAVRDLTNSHGTPVSCISRHLFAGMRMSDARPGDAEHTRHMEALRRCIGMAQALDCGLVRIMTGKKEMILWGSHGAEVWNVARGAWDAQLPLIAPAVELARSEGVTLVVETGNGTMVHSAWTARRLIDDLDAKDTLKVLWDPANACYCHEDPEDAYQTLRDGYIGHIHIKDVQVDTPKATLEVRPMGAGQLAGAYPSIAAALKRDGYAGPVSFESVYHPGDGDFEAGFRQNVELFKSLFG</sequence>
<comment type="caution">
    <text evidence="2">The sequence shown here is derived from an EMBL/GenBank/DDBJ whole genome shotgun (WGS) entry which is preliminary data.</text>
</comment>
<dbReference type="Proteomes" id="UP000474957">
    <property type="component" value="Unassembled WGS sequence"/>
</dbReference>
<organism evidence="2 3">
    <name type="scientific">Halovulum marinum</name>
    <dbReference type="NCBI Taxonomy" id="2662447"/>
    <lineage>
        <taxon>Bacteria</taxon>
        <taxon>Pseudomonadati</taxon>
        <taxon>Pseudomonadota</taxon>
        <taxon>Alphaproteobacteria</taxon>
        <taxon>Rhodobacterales</taxon>
        <taxon>Paracoccaceae</taxon>
        <taxon>Halovulum</taxon>
    </lineage>
</organism>
<reference evidence="2 3" key="1">
    <citation type="submission" date="2019-10" db="EMBL/GenBank/DDBJ databases">
        <title>Cognatihalovulum marinum gen. nov. sp. nov., a new member of the family Rhodobacteraceae isolated from deep seawater of the Northwest Indian Ocean.</title>
        <authorList>
            <person name="Ruan C."/>
            <person name="Wang J."/>
            <person name="Zheng X."/>
            <person name="Song L."/>
            <person name="Zhu Y."/>
            <person name="Huang Y."/>
            <person name="Lu Z."/>
            <person name="Du W."/>
            <person name="Huang L."/>
            <person name="Dai X."/>
        </authorList>
    </citation>
    <scope>NUCLEOTIDE SEQUENCE [LARGE SCALE GENOMIC DNA]</scope>
    <source>
        <strain evidence="2 3">2CG4</strain>
    </source>
</reference>
<dbReference type="InterPro" id="IPR013022">
    <property type="entry name" value="Xyl_isomerase-like_TIM-brl"/>
</dbReference>